<reference evidence="2" key="1">
    <citation type="submission" date="2016-10" db="EMBL/GenBank/DDBJ databases">
        <title>Sequence of Gallionella enrichment culture.</title>
        <authorList>
            <person name="Poehlein A."/>
            <person name="Muehling M."/>
            <person name="Daniel R."/>
        </authorList>
    </citation>
    <scope>NUCLEOTIDE SEQUENCE</scope>
</reference>
<dbReference type="GO" id="GO:0031071">
    <property type="term" value="F:cysteine desulfurase activity"/>
    <property type="evidence" value="ECO:0007669"/>
    <property type="project" value="UniProtKB-EC"/>
</dbReference>
<protein>
    <submittedName>
        <fullName evidence="2">Cysteine desulfurase</fullName>
        <ecNumber evidence="2">2.8.1.7</ecNumber>
        <ecNumber evidence="2">4.4.1.16</ecNumber>
    </submittedName>
</protein>
<organism evidence="2">
    <name type="scientific">mine drainage metagenome</name>
    <dbReference type="NCBI Taxonomy" id="410659"/>
    <lineage>
        <taxon>unclassified sequences</taxon>
        <taxon>metagenomes</taxon>
        <taxon>ecological metagenomes</taxon>
    </lineage>
</organism>
<dbReference type="PANTHER" id="PTHR14237">
    <property type="entry name" value="MOLYBDOPTERIN COFACTOR SULFURASE MOSC"/>
    <property type="match status" value="1"/>
</dbReference>
<dbReference type="PANTHER" id="PTHR14237:SF19">
    <property type="entry name" value="MITOCHONDRIAL AMIDOXIME REDUCING COMPONENT 1"/>
    <property type="match status" value="1"/>
</dbReference>
<dbReference type="GO" id="GO:0009000">
    <property type="term" value="F:selenocysteine lyase activity"/>
    <property type="evidence" value="ECO:0007669"/>
    <property type="project" value="UniProtKB-EC"/>
</dbReference>
<proteinExistence type="predicted"/>
<dbReference type="InterPro" id="IPR015424">
    <property type="entry name" value="PyrdxlP-dep_Trfase"/>
</dbReference>
<feature type="domain" description="Aminotransferase class V" evidence="1">
    <location>
        <begin position="85"/>
        <end position="502"/>
    </location>
</feature>
<keyword evidence="2" id="KW-0808">Transferase</keyword>
<dbReference type="Gene3D" id="3.40.640.10">
    <property type="entry name" value="Type I PLP-dependent aspartate aminotransferase-like (Major domain)"/>
    <property type="match status" value="1"/>
</dbReference>
<dbReference type="InterPro" id="IPR015422">
    <property type="entry name" value="PyrdxlP-dep_Trfase_small"/>
</dbReference>
<accession>A0A1J5QIC1</accession>
<keyword evidence="2" id="KW-0456">Lyase</keyword>
<dbReference type="Pfam" id="PF00266">
    <property type="entry name" value="Aminotran_5"/>
    <property type="match status" value="1"/>
</dbReference>
<comment type="caution">
    <text evidence="2">The sequence shown here is derived from an EMBL/GenBank/DDBJ whole genome shotgun (WGS) entry which is preliminary data.</text>
</comment>
<dbReference type="InterPro" id="IPR015421">
    <property type="entry name" value="PyrdxlP-dep_Trfase_major"/>
</dbReference>
<evidence type="ECO:0000313" key="2">
    <source>
        <dbReference type="EMBL" id="OIQ77251.1"/>
    </source>
</evidence>
<sequence>MNLNQSSTSTLSANPNPVAEQTLGEDAVAATDNAGGVSCLPHDPPQAGLSAYDVFIQKYPTYEKTHAIDELRDRDYARLDRTGQIYLDYTGGGLHADSQLRLHQKVLAEHVFGNPHSSNPTSLAATRLVESARAAVLQFLNADPAEYTVIFTQNASGALKLVGESYPFEPDGRYLMTFDNHNSVNGIREFAYAKGSEVAYIPVCLPDMRVESESLDAALNQADVDKNNLFAYPAQSNFSGVQHPLEWIERAHDKGWDVLLDVAAFVPSNPLDLGKYKADFVPISFYKIFGYPTGMGALVARRKALEKLNRPWFAGGTITVASVQGDRHYMAEAPAAFEDGTLDYLNMPAVEIGLKHIQSIGYETIHERVLTLTGWLLDNLSEMKHSTGAPLVRIYGPLTMVERGGSVAANFFDKDGGPIDHRFIEQQANKHNISLRTGCFCNPGAGEMALGISKPELIACFNHPDHGERLSLDHFRRCIDGKSSGAVRVSVGLVTNFEDVQVFLKFAQGLLT</sequence>
<dbReference type="EC" id="4.4.1.16" evidence="2"/>
<dbReference type="Gene3D" id="3.90.1150.10">
    <property type="entry name" value="Aspartate Aminotransferase, domain 1"/>
    <property type="match status" value="1"/>
</dbReference>
<evidence type="ECO:0000259" key="1">
    <source>
        <dbReference type="Pfam" id="PF00266"/>
    </source>
</evidence>
<dbReference type="SUPFAM" id="SSF53383">
    <property type="entry name" value="PLP-dependent transferases"/>
    <property type="match status" value="1"/>
</dbReference>
<dbReference type="EMBL" id="MLJW01001660">
    <property type="protein sequence ID" value="OIQ77251.1"/>
    <property type="molecule type" value="Genomic_DNA"/>
</dbReference>
<dbReference type="AlphaFoldDB" id="A0A1J5QIC1"/>
<name>A0A1J5QIC1_9ZZZZ</name>
<dbReference type="InterPro" id="IPR000192">
    <property type="entry name" value="Aminotrans_V_dom"/>
</dbReference>
<dbReference type="EC" id="2.8.1.7" evidence="2"/>
<gene>
    <name evidence="2" type="primary">sufS_6</name>
    <name evidence="2" type="ORF">GALL_410550</name>
</gene>